<dbReference type="AlphaFoldDB" id="A0A317N4T7"/>
<dbReference type="InterPro" id="IPR051599">
    <property type="entry name" value="Cell_Envelope_Assoc"/>
</dbReference>
<evidence type="ECO:0000313" key="4">
    <source>
        <dbReference type="Proteomes" id="UP000246569"/>
    </source>
</evidence>
<dbReference type="GO" id="GO:0043164">
    <property type="term" value="P:Gram-negative-bacterium-type cell wall biogenesis"/>
    <property type="evidence" value="ECO:0007669"/>
    <property type="project" value="TreeGrafter"/>
</dbReference>
<reference evidence="3 4" key="1">
    <citation type="submission" date="2018-05" db="EMBL/GenBank/DDBJ databases">
        <title>Genomic Encyclopedia of Type Strains, Phase IV (KMG-IV): sequencing the most valuable type-strain genomes for metagenomic binning, comparative biology and taxonomic classification.</title>
        <authorList>
            <person name="Goeker M."/>
        </authorList>
    </citation>
    <scope>NUCLEOTIDE SEQUENCE [LARGE SCALE GENOMIC DNA]</scope>
    <source>
        <strain evidence="3 4">DSM 23606</strain>
    </source>
</reference>
<dbReference type="Proteomes" id="UP000246569">
    <property type="component" value="Unassembled WGS sequence"/>
</dbReference>
<dbReference type="Pfam" id="PF02698">
    <property type="entry name" value="DUF218"/>
    <property type="match status" value="1"/>
</dbReference>
<sequence length="249" mass="27199">MFDALLLPPGGPLLLTLLGLLICRWRPRAARWLIGTGVLFGYLASISLSSAVLERGLDLPALRTPAELSGSGAQAIVVLAGGLKTRQREYGGTTINDLTFGRLRFAARLQRASGLPLLVSGGYRDHDEEPSEAAAMATCLREDFGVEVRWLEDRSRDTHGNATESARILLPLGIRRILLVSHAAHLPRARAAFIRAGFDVVPAPTLAFSSGNGELDLSDWLPNARTAVVNWYLLHELLGQWLYRWRDGA</sequence>
<evidence type="ECO:0000256" key="1">
    <source>
        <dbReference type="SAM" id="Phobius"/>
    </source>
</evidence>
<feature type="domain" description="DUF218" evidence="2">
    <location>
        <begin position="74"/>
        <end position="239"/>
    </location>
</feature>
<feature type="transmembrane region" description="Helical" evidence="1">
    <location>
        <begin position="6"/>
        <end position="25"/>
    </location>
</feature>
<dbReference type="InterPro" id="IPR003848">
    <property type="entry name" value="DUF218"/>
</dbReference>
<evidence type="ECO:0000259" key="2">
    <source>
        <dbReference type="Pfam" id="PF02698"/>
    </source>
</evidence>
<evidence type="ECO:0000313" key="3">
    <source>
        <dbReference type="EMBL" id="PWV65769.1"/>
    </source>
</evidence>
<keyword evidence="1" id="KW-0812">Transmembrane</keyword>
<accession>A0A317N4T7</accession>
<gene>
    <name evidence="3" type="ORF">C7443_101254</name>
</gene>
<comment type="caution">
    <text evidence="3">The sequence shown here is derived from an EMBL/GenBank/DDBJ whole genome shotgun (WGS) entry which is preliminary data.</text>
</comment>
<dbReference type="PANTHER" id="PTHR30336">
    <property type="entry name" value="INNER MEMBRANE PROTEIN, PROBABLE PERMEASE"/>
    <property type="match status" value="1"/>
</dbReference>
<keyword evidence="1" id="KW-1133">Transmembrane helix</keyword>
<protein>
    <submittedName>
        <fullName evidence="3">Uncharacterized SAM-binding protein YcdF (DUF218 family)</fullName>
    </submittedName>
</protein>
<organism evidence="3 4">
    <name type="scientific">Plasticicumulans acidivorans</name>
    <dbReference type="NCBI Taxonomy" id="886464"/>
    <lineage>
        <taxon>Bacteria</taxon>
        <taxon>Pseudomonadati</taxon>
        <taxon>Pseudomonadota</taxon>
        <taxon>Gammaproteobacteria</taxon>
        <taxon>Candidatus Competibacteraceae</taxon>
        <taxon>Plasticicumulans</taxon>
    </lineage>
</organism>
<dbReference type="RefSeq" id="WP_110016763.1">
    <property type="nucleotide sequence ID" value="NZ_QGTJ01000001.1"/>
</dbReference>
<dbReference type="Gene3D" id="3.40.50.620">
    <property type="entry name" value="HUPs"/>
    <property type="match status" value="1"/>
</dbReference>
<dbReference type="EMBL" id="QGTJ01000001">
    <property type="protein sequence ID" value="PWV65769.1"/>
    <property type="molecule type" value="Genomic_DNA"/>
</dbReference>
<keyword evidence="1" id="KW-0472">Membrane</keyword>
<dbReference type="InterPro" id="IPR014729">
    <property type="entry name" value="Rossmann-like_a/b/a_fold"/>
</dbReference>
<dbReference type="GO" id="GO:0005886">
    <property type="term" value="C:plasma membrane"/>
    <property type="evidence" value="ECO:0007669"/>
    <property type="project" value="TreeGrafter"/>
</dbReference>
<feature type="transmembrane region" description="Helical" evidence="1">
    <location>
        <begin position="32"/>
        <end position="53"/>
    </location>
</feature>
<dbReference type="OrthoDB" id="9809813at2"/>
<dbReference type="PANTHER" id="PTHR30336:SF4">
    <property type="entry name" value="ENVELOPE BIOGENESIS FACTOR ELYC"/>
    <property type="match status" value="1"/>
</dbReference>
<proteinExistence type="predicted"/>
<name>A0A317N4T7_9GAMM</name>
<dbReference type="CDD" id="cd06259">
    <property type="entry name" value="YdcF-like"/>
    <property type="match status" value="1"/>
</dbReference>
<keyword evidence="4" id="KW-1185">Reference proteome</keyword>
<dbReference type="GO" id="GO:0000270">
    <property type="term" value="P:peptidoglycan metabolic process"/>
    <property type="evidence" value="ECO:0007669"/>
    <property type="project" value="TreeGrafter"/>
</dbReference>